<feature type="transmembrane region" description="Helical" evidence="5">
    <location>
        <begin position="373"/>
        <end position="395"/>
    </location>
</feature>
<evidence type="ECO:0000256" key="1">
    <source>
        <dbReference type="ARBA" id="ARBA00004141"/>
    </source>
</evidence>
<comment type="subcellular location">
    <subcellularLocation>
        <location evidence="1">Membrane</location>
        <topology evidence="1">Multi-pass membrane protein</topology>
    </subcellularLocation>
</comment>
<keyword evidence="4 5" id="KW-0472">Membrane</keyword>
<dbReference type="AlphaFoldDB" id="A0A6I4P5L6"/>
<feature type="transmembrane region" description="Helical" evidence="5">
    <location>
        <begin position="253"/>
        <end position="277"/>
    </location>
</feature>
<sequence length="435" mass="46514">MSRLGASSSALDFLGGAPLSRALTLVILGTGFAAEAIRAMIGLPGYTAMILGLVALAGLSLATRARVIDWNGVLPISILVFVAWAALSVFWSTLPFVSLVRVGYLVALAFLGVYIAITRDTIQIVRSVGDVMRILLGVSIGLEILSGVLIDTPIAFLGIEGNLAALGPIQGVFGSRNLLGFMSLIALITFLVEWRTRSVRRGTAVGSLVLGALCLLLTGSPTSLVAAAVVAVATAALYGIRRAAPSARRSIQFSLLGGVALVAVLAFAMRGRILAFLDARAEFEVRLDLWRLMFQYQRTDQGLLGWGWVGPWPRNAPYYWIGLAADRQHGSGLSAWMDVLYQLGVVGLCIFVAMVGLAFVRAWLLASERRSEVYVWPALVLVAIVLTSFAESFALTDGGWMLLIVCAVKAARDMSWRDALSRKPAPAGPSLPRLR</sequence>
<dbReference type="EMBL" id="WSTA01000039">
    <property type="protein sequence ID" value="MWB98847.1"/>
    <property type="molecule type" value="Genomic_DNA"/>
</dbReference>
<name>A0A6I4P5L6_9MICO</name>
<organism evidence="7 8">
    <name type="scientific">Agromyces seonyuensis</name>
    <dbReference type="NCBI Taxonomy" id="2662446"/>
    <lineage>
        <taxon>Bacteria</taxon>
        <taxon>Bacillati</taxon>
        <taxon>Actinomycetota</taxon>
        <taxon>Actinomycetes</taxon>
        <taxon>Micrococcales</taxon>
        <taxon>Microbacteriaceae</taxon>
        <taxon>Agromyces</taxon>
    </lineage>
</organism>
<proteinExistence type="predicted"/>
<dbReference type="InterPro" id="IPR051533">
    <property type="entry name" value="WaaL-like"/>
</dbReference>
<feature type="transmembrane region" description="Helical" evidence="5">
    <location>
        <begin position="339"/>
        <end position="366"/>
    </location>
</feature>
<accession>A0A6I4P5L6</accession>
<feature type="domain" description="O-antigen ligase-related" evidence="6">
    <location>
        <begin position="207"/>
        <end position="352"/>
    </location>
</feature>
<gene>
    <name evidence="7" type="ORF">GB864_09845</name>
</gene>
<evidence type="ECO:0000313" key="7">
    <source>
        <dbReference type="EMBL" id="MWB98847.1"/>
    </source>
</evidence>
<dbReference type="GO" id="GO:0016020">
    <property type="term" value="C:membrane"/>
    <property type="evidence" value="ECO:0007669"/>
    <property type="project" value="UniProtKB-SubCell"/>
</dbReference>
<evidence type="ECO:0000256" key="3">
    <source>
        <dbReference type="ARBA" id="ARBA00022989"/>
    </source>
</evidence>
<keyword evidence="8" id="KW-1185">Reference proteome</keyword>
<evidence type="ECO:0000256" key="2">
    <source>
        <dbReference type="ARBA" id="ARBA00022692"/>
    </source>
</evidence>
<feature type="transmembrane region" description="Helical" evidence="5">
    <location>
        <begin position="134"/>
        <end position="159"/>
    </location>
</feature>
<feature type="transmembrane region" description="Helical" evidence="5">
    <location>
        <begin position="171"/>
        <end position="192"/>
    </location>
</feature>
<evidence type="ECO:0000313" key="8">
    <source>
        <dbReference type="Proteomes" id="UP000438182"/>
    </source>
</evidence>
<dbReference type="PANTHER" id="PTHR37422:SF21">
    <property type="entry name" value="EXOQ-LIKE PROTEIN"/>
    <property type="match status" value="1"/>
</dbReference>
<feature type="transmembrane region" description="Helical" evidence="5">
    <location>
        <begin position="73"/>
        <end position="91"/>
    </location>
</feature>
<protein>
    <recommendedName>
        <fullName evidence="6">O-antigen ligase-related domain-containing protein</fullName>
    </recommendedName>
</protein>
<evidence type="ECO:0000256" key="5">
    <source>
        <dbReference type="SAM" id="Phobius"/>
    </source>
</evidence>
<evidence type="ECO:0000256" key="4">
    <source>
        <dbReference type="ARBA" id="ARBA00023136"/>
    </source>
</evidence>
<dbReference type="PANTHER" id="PTHR37422">
    <property type="entry name" value="TEICHURONIC ACID BIOSYNTHESIS PROTEIN TUAE"/>
    <property type="match status" value="1"/>
</dbReference>
<keyword evidence="3 5" id="KW-1133">Transmembrane helix</keyword>
<dbReference type="InterPro" id="IPR007016">
    <property type="entry name" value="O-antigen_ligase-rel_domated"/>
</dbReference>
<keyword evidence="2 5" id="KW-0812">Transmembrane</keyword>
<feature type="transmembrane region" description="Helical" evidence="5">
    <location>
        <begin position="199"/>
        <end position="218"/>
    </location>
</feature>
<reference evidence="7 8" key="1">
    <citation type="submission" date="2019-12" db="EMBL/GenBank/DDBJ databases">
        <authorList>
            <person name="Kim Y.S."/>
        </authorList>
    </citation>
    <scope>NUCLEOTIDE SEQUENCE [LARGE SCALE GENOMIC DNA]</scope>
    <source>
        <strain evidence="7 8">MMS17-SY077</strain>
    </source>
</reference>
<feature type="transmembrane region" description="Helical" evidence="5">
    <location>
        <begin position="103"/>
        <end position="122"/>
    </location>
</feature>
<feature type="transmembrane region" description="Helical" evidence="5">
    <location>
        <begin position="43"/>
        <end position="61"/>
    </location>
</feature>
<dbReference type="RefSeq" id="WP_160424547.1">
    <property type="nucleotide sequence ID" value="NZ_WSTA01000039.1"/>
</dbReference>
<evidence type="ECO:0000259" key="6">
    <source>
        <dbReference type="Pfam" id="PF04932"/>
    </source>
</evidence>
<feature type="transmembrane region" description="Helical" evidence="5">
    <location>
        <begin position="224"/>
        <end position="241"/>
    </location>
</feature>
<comment type="caution">
    <text evidence="7">The sequence shown here is derived from an EMBL/GenBank/DDBJ whole genome shotgun (WGS) entry which is preliminary data.</text>
</comment>
<dbReference type="Pfam" id="PF04932">
    <property type="entry name" value="Wzy_C"/>
    <property type="match status" value="1"/>
</dbReference>
<dbReference type="Proteomes" id="UP000438182">
    <property type="component" value="Unassembled WGS sequence"/>
</dbReference>